<reference evidence="2 3" key="1">
    <citation type="journal article" date="2021" name="Plant Biotechnol. J.">
        <title>Multi-omics assisted identification of the key and species-specific regulatory components of drought-tolerant mechanisms in Gossypium stocksii.</title>
        <authorList>
            <person name="Yu D."/>
            <person name="Ke L."/>
            <person name="Zhang D."/>
            <person name="Wu Y."/>
            <person name="Sun Y."/>
            <person name="Mei J."/>
            <person name="Sun J."/>
            <person name="Sun Y."/>
        </authorList>
    </citation>
    <scope>NUCLEOTIDE SEQUENCE [LARGE SCALE GENOMIC DNA]</scope>
    <source>
        <strain evidence="3">cv. E1</strain>
        <tissue evidence="2">Leaf</tissue>
    </source>
</reference>
<feature type="compositionally biased region" description="Basic and acidic residues" evidence="1">
    <location>
        <begin position="126"/>
        <end position="135"/>
    </location>
</feature>
<dbReference type="OrthoDB" id="10516926at2759"/>
<evidence type="ECO:0000313" key="3">
    <source>
        <dbReference type="Proteomes" id="UP000828251"/>
    </source>
</evidence>
<dbReference type="AlphaFoldDB" id="A0A9D3UFU7"/>
<evidence type="ECO:0000313" key="2">
    <source>
        <dbReference type="EMBL" id="KAH1039697.1"/>
    </source>
</evidence>
<feature type="compositionally biased region" description="Acidic residues" evidence="1">
    <location>
        <begin position="136"/>
        <end position="147"/>
    </location>
</feature>
<name>A0A9D3UFU7_9ROSI</name>
<feature type="compositionally biased region" description="Basic and acidic residues" evidence="1">
    <location>
        <begin position="148"/>
        <end position="157"/>
    </location>
</feature>
<dbReference type="EMBL" id="JAIQCV010000012">
    <property type="protein sequence ID" value="KAH1039697.1"/>
    <property type="molecule type" value="Genomic_DNA"/>
</dbReference>
<keyword evidence="3" id="KW-1185">Reference proteome</keyword>
<proteinExistence type="predicted"/>
<gene>
    <name evidence="2" type="ORF">J1N35_041440</name>
</gene>
<sequence>MSRDSTCCVSSQKIQSNQYKQTTFFLHLVTSICRQEKVSIGQAGRILQPSKFLILESSVEYLIENWKRKRAIKTKTHQGNNLLSDLEWIMRWMQRVRLIFEDYARKNGLKLPLFLTVKYEVTVESSKVKKERELEKDEDLEEDPEEELKDKQCKVDKASNPTSD</sequence>
<accession>A0A9D3UFU7</accession>
<evidence type="ECO:0000256" key="1">
    <source>
        <dbReference type="SAM" id="MobiDB-lite"/>
    </source>
</evidence>
<feature type="region of interest" description="Disordered" evidence="1">
    <location>
        <begin position="124"/>
        <end position="164"/>
    </location>
</feature>
<dbReference type="Proteomes" id="UP000828251">
    <property type="component" value="Unassembled WGS sequence"/>
</dbReference>
<protein>
    <submittedName>
        <fullName evidence="2">Uncharacterized protein</fullName>
    </submittedName>
</protein>
<comment type="caution">
    <text evidence="2">The sequence shown here is derived from an EMBL/GenBank/DDBJ whole genome shotgun (WGS) entry which is preliminary data.</text>
</comment>
<organism evidence="2 3">
    <name type="scientific">Gossypium stocksii</name>
    <dbReference type="NCBI Taxonomy" id="47602"/>
    <lineage>
        <taxon>Eukaryota</taxon>
        <taxon>Viridiplantae</taxon>
        <taxon>Streptophyta</taxon>
        <taxon>Embryophyta</taxon>
        <taxon>Tracheophyta</taxon>
        <taxon>Spermatophyta</taxon>
        <taxon>Magnoliopsida</taxon>
        <taxon>eudicotyledons</taxon>
        <taxon>Gunneridae</taxon>
        <taxon>Pentapetalae</taxon>
        <taxon>rosids</taxon>
        <taxon>malvids</taxon>
        <taxon>Malvales</taxon>
        <taxon>Malvaceae</taxon>
        <taxon>Malvoideae</taxon>
        <taxon>Gossypium</taxon>
    </lineage>
</organism>